<dbReference type="RefSeq" id="WP_192282142.1">
    <property type="nucleotide sequence ID" value="NZ_JACZDF010000010.1"/>
</dbReference>
<proteinExistence type="predicted"/>
<organism evidence="1 2">
    <name type="scientific">Flavimobilis rhizosphaerae</name>
    <dbReference type="NCBI Taxonomy" id="2775421"/>
    <lineage>
        <taxon>Bacteria</taxon>
        <taxon>Bacillati</taxon>
        <taxon>Actinomycetota</taxon>
        <taxon>Actinomycetes</taxon>
        <taxon>Micrococcales</taxon>
        <taxon>Jonesiaceae</taxon>
        <taxon>Flavimobilis</taxon>
    </lineage>
</organism>
<name>A0ABR9DTQ2_9MICO</name>
<accession>A0ABR9DTQ2</accession>
<keyword evidence="2" id="KW-1185">Reference proteome</keyword>
<evidence type="ECO:0000313" key="1">
    <source>
        <dbReference type="EMBL" id="MBD9700456.1"/>
    </source>
</evidence>
<evidence type="ECO:0000313" key="2">
    <source>
        <dbReference type="Proteomes" id="UP000642107"/>
    </source>
</evidence>
<sequence>MPDRELDVLVADHLLERLARPLSLGQVLFLADAEPDDPRRERGSALLLARDHLVTTDAPVDLLDLVLARAEDRRLQAAVGRSLLTLALGGIRSLWPALVSRARTSDRWATALGHAWPGPALAAELPPELWAFVAQNARARAAGLLADGDGVPSAGWHALVVRRYLLWEHDRALDGGDGTADFVVWETVAELLESSDALEIADVLVATVRDEEAFGDLGIGHVADLVRKRDDLWDALADRVRTVPAWRRALGWCCPCCVDVERLPEDLASAVGAGDTTSHGSVR</sequence>
<gene>
    <name evidence="1" type="ORF">IGS67_13345</name>
</gene>
<reference evidence="1 2" key="1">
    <citation type="submission" date="2020-09" db="EMBL/GenBank/DDBJ databases">
        <title>Flavimobilis rhizosphaerae sp. nov., isolated from rhizosphere soil of Spartina alterniflora.</title>
        <authorList>
            <person name="Hanqin C."/>
        </authorList>
    </citation>
    <scope>NUCLEOTIDE SEQUENCE [LARGE SCALE GENOMIC DNA]</scope>
    <source>
        <strain evidence="1 2">GY 10621</strain>
    </source>
</reference>
<dbReference type="Proteomes" id="UP000642107">
    <property type="component" value="Unassembled WGS sequence"/>
</dbReference>
<dbReference type="EMBL" id="JACZDF010000010">
    <property type="protein sequence ID" value="MBD9700456.1"/>
    <property type="molecule type" value="Genomic_DNA"/>
</dbReference>
<protein>
    <submittedName>
        <fullName evidence="1">Uncharacterized protein</fullName>
    </submittedName>
</protein>
<comment type="caution">
    <text evidence="1">The sequence shown here is derived from an EMBL/GenBank/DDBJ whole genome shotgun (WGS) entry which is preliminary data.</text>
</comment>